<dbReference type="Pfam" id="PF02353">
    <property type="entry name" value="CMAS"/>
    <property type="match status" value="1"/>
</dbReference>
<dbReference type="InterPro" id="IPR003333">
    <property type="entry name" value="CMAS"/>
</dbReference>
<evidence type="ECO:0000256" key="2">
    <source>
        <dbReference type="ARBA" id="ARBA00022603"/>
    </source>
</evidence>
<dbReference type="CDD" id="cd02440">
    <property type="entry name" value="AdoMet_MTases"/>
    <property type="match status" value="1"/>
</dbReference>
<dbReference type="Gene3D" id="3.40.50.150">
    <property type="entry name" value="Vaccinia Virus protein VP39"/>
    <property type="match status" value="1"/>
</dbReference>
<feature type="active site" evidence="6">
    <location>
        <position position="400"/>
    </location>
</feature>
<keyword evidence="2" id="KW-0489">Methyltransferase</keyword>
<protein>
    <submittedName>
        <fullName evidence="7">Cyclopropane-fatty-acyl-phospholipid synthase</fullName>
    </submittedName>
</protein>
<dbReference type="PIRSF" id="PIRSF003085">
    <property type="entry name" value="CMAS"/>
    <property type="match status" value="1"/>
</dbReference>
<gene>
    <name evidence="7" type="ORF">COV10_03290</name>
</gene>
<evidence type="ECO:0000313" key="8">
    <source>
        <dbReference type="Proteomes" id="UP000228767"/>
    </source>
</evidence>
<comment type="similarity">
    <text evidence="1">Belongs to the CFA/CMAS family.</text>
</comment>
<keyword evidence="4" id="KW-0949">S-adenosyl-L-methionine</keyword>
<dbReference type="SUPFAM" id="SSF53335">
    <property type="entry name" value="S-adenosyl-L-methionine-dependent methyltransferases"/>
    <property type="match status" value="1"/>
</dbReference>
<dbReference type="InterPro" id="IPR029063">
    <property type="entry name" value="SAM-dependent_MTases_sf"/>
</dbReference>
<dbReference type="AlphaFoldDB" id="A0A2H0RDR2"/>
<evidence type="ECO:0000313" key="7">
    <source>
        <dbReference type="EMBL" id="PIR44691.1"/>
    </source>
</evidence>
<dbReference type="NCBIfam" id="NF008686">
    <property type="entry name" value="PRK11705.1"/>
    <property type="match status" value="1"/>
</dbReference>
<evidence type="ECO:0000256" key="3">
    <source>
        <dbReference type="ARBA" id="ARBA00022679"/>
    </source>
</evidence>
<proteinExistence type="inferred from homology"/>
<comment type="caution">
    <text evidence="7">The sequence shown here is derived from an EMBL/GenBank/DDBJ whole genome shotgun (WGS) entry which is preliminary data.</text>
</comment>
<reference evidence="7 8" key="1">
    <citation type="submission" date="2017-09" db="EMBL/GenBank/DDBJ databases">
        <title>Depth-based differentiation of microbial function through sediment-hosted aquifers and enrichment of novel symbionts in the deep terrestrial subsurface.</title>
        <authorList>
            <person name="Probst A.J."/>
            <person name="Ladd B."/>
            <person name="Jarett J.K."/>
            <person name="Geller-Mcgrath D.E."/>
            <person name="Sieber C.M."/>
            <person name="Emerson J.B."/>
            <person name="Anantharaman K."/>
            <person name="Thomas B.C."/>
            <person name="Malmstrom R."/>
            <person name="Stieglmeier M."/>
            <person name="Klingl A."/>
            <person name="Woyke T."/>
            <person name="Ryan C.M."/>
            <person name="Banfield J.F."/>
        </authorList>
    </citation>
    <scope>NUCLEOTIDE SEQUENCE [LARGE SCALE GENOMIC DNA]</scope>
    <source>
        <strain evidence="7">CG10_big_fil_rev_8_21_14_0_10_51_16</strain>
    </source>
</reference>
<dbReference type="PANTHER" id="PTHR43667">
    <property type="entry name" value="CYCLOPROPANE-FATTY-ACYL-PHOSPHOLIPID SYNTHASE"/>
    <property type="match status" value="1"/>
</dbReference>
<accession>A0A2H0RDR2</accession>
<dbReference type="PANTHER" id="PTHR43667:SF1">
    <property type="entry name" value="CYCLOPROPANE-FATTY-ACYL-PHOSPHOLIPID SYNTHASE"/>
    <property type="match status" value="1"/>
</dbReference>
<dbReference type="InterPro" id="IPR050723">
    <property type="entry name" value="CFA/CMAS"/>
</dbReference>
<dbReference type="GO" id="GO:0008610">
    <property type="term" value="P:lipid biosynthetic process"/>
    <property type="evidence" value="ECO:0007669"/>
    <property type="project" value="InterPro"/>
</dbReference>
<evidence type="ECO:0000256" key="4">
    <source>
        <dbReference type="ARBA" id="ARBA00022691"/>
    </source>
</evidence>
<evidence type="ECO:0000256" key="6">
    <source>
        <dbReference type="PIRSR" id="PIRSR003085-1"/>
    </source>
</evidence>
<keyword evidence="5" id="KW-0443">Lipid metabolism</keyword>
<keyword evidence="3" id="KW-0808">Transferase</keyword>
<dbReference type="Proteomes" id="UP000228767">
    <property type="component" value="Unassembled WGS sequence"/>
</dbReference>
<name>A0A2H0RDR2_9BACT</name>
<sequence length="429" mass="48832">MNAKEIIKKHLEGAGIEINGARPFDIKVHDERLYRRLLARGSLGLGEAYMDGWWECEALDDMIARILRAKLDSRIVGIAPLFTYLLSRLTNQQRRGKAFEVGEKHYDIGNDLYEAMLDHRMTYTCAYWKDLERVPENLDSAQEAKLDLVCRKLGLDKRTRSEDGEPLHILDIGCGWGSFAIYVAEKYGVRVTGVTVSKEQVVLAEERAHEAGVADKVEFRLQDYRDVKGEYDHIVSLGMFEHVGHKNYRTYFDVVRKMLKPEGLFVLQTIGHNHRTSGVDPWITKYIFPNGMIPQSSKTVRALEGLFVLEDWHNFGPDYNTTLIAWHKNFERWWCKRGVGLTPSPAVPRTELCSGAGARVYAPSPAREEGWGGVGGVGLNPTASYDDRFHRMWRYYLLACAGAFRARSIQLWQIVLSPNGVEGGYETVR</sequence>
<dbReference type="GO" id="GO:0008168">
    <property type="term" value="F:methyltransferase activity"/>
    <property type="evidence" value="ECO:0007669"/>
    <property type="project" value="UniProtKB-KW"/>
</dbReference>
<evidence type="ECO:0000256" key="1">
    <source>
        <dbReference type="ARBA" id="ARBA00010815"/>
    </source>
</evidence>
<dbReference type="EMBL" id="PCYI01000021">
    <property type="protein sequence ID" value="PIR44691.1"/>
    <property type="molecule type" value="Genomic_DNA"/>
</dbReference>
<evidence type="ECO:0000256" key="5">
    <source>
        <dbReference type="ARBA" id="ARBA00023098"/>
    </source>
</evidence>
<dbReference type="GO" id="GO:0032259">
    <property type="term" value="P:methylation"/>
    <property type="evidence" value="ECO:0007669"/>
    <property type="project" value="UniProtKB-KW"/>
</dbReference>
<organism evidence="7 8">
    <name type="scientific">Candidatus Vogelbacteria bacterium CG10_big_fil_rev_8_21_14_0_10_51_16</name>
    <dbReference type="NCBI Taxonomy" id="1975045"/>
    <lineage>
        <taxon>Bacteria</taxon>
        <taxon>Candidatus Vogeliibacteriota</taxon>
    </lineage>
</organism>